<sequence>MPQNANPPNAGYSTQANEFKSGHEGSSIVTPGQAKPLHNVPIASSTEHAPGREIKEQAPRKKRLSFGGGNDGRGSPMFANLENVRGRHMADGYNDQKPPDGFVGAAFKRFINARTGATVSGGK</sequence>
<comment type="caution">
    <text evidence="2">The sequence shown here is derived from an EMBL/GenBank/DDBJ whole genome shotgun (WGS) entry which is preliminary data.</text>
</comment>
<protein>
    <submittedName>
        <fullName evidence="2">Uncharacterized protein</fullName>
    </submittedName>
</protein>
<organism evidence="2 3">
    <name type="scientific">Tuber borchii</name>
    <name type="common">White truffle</name>
    <dbReference type="NCBI Taxonomy" id="42251"/>
    <lineage>
        <taxon>Eukaryota</taxon>
        <taxon>Fungi</taxon>
        <taxon>Dikarya</taxon>
        <taxon>Ascomycota</taxon>
        <taxon>Pezizomycotina</taxon>
        <taxon>Pezizomycetes</taxon>
        <taxon>Pezizales</taxon>
        <taxon>Tuberaceae</taxon>
        <taxon>Tuber</taxon>
    </lineage>
</organism>
<proteinExistence type="predicted"/>
<name>A0A2T6ZJP1_TUBBO</name>
<evidence type="ECO:0000313" key="2">
    <source>
        <dbReference type="EMBL" id="PUU75702.1"/>
    </source>
</evidence>
<evidence type="ECO:0000313" key="3">
    <source>
        <dbReference type="Proteomes" id="UP000244722"/>
    </source>
</evidence>
<feature type="compositionally biased region" description="Polar residues" evidence="1">
    <location>
        <begin position="1"/>
        <end position="18"/>
    </location>
</feature>
<feature type="compositionally biased region" description="Basic and acidic residues" evidence="1">
    <location>
        <begin position="49"/>
        <end position="59"/>
    </location>
</feature>
<evidence type="ECO:0000256" key="1">
    <source>
        <dbReference type="SAM" id="MobiDB-lite"/>
    </source>
</evidence>
<dbReference type="EMBL" id="NESQ01000218">
    <property type="protein sequence ID" value="PUU75702.1"/>
    <property type="molecule type" value="Genomic_DNA"/>
</dbReference>
<dbReference type="Proteomes" id="UP000244722">
    <property type="component" value="Unassembled WGS sequence"/>
</dbReference>
<reference evidence="2 3" key="1">
    <citation type="submission" date="2017-04" db="EMBL/GenBank/DDBJ databases">
        <title>Draft genome sequence of Tuber borchii Vittad., a whitish edible truffle.</title>
        <authorList>
            <consortium name="DOE Joint Genome Institute"/>
            <person name="Murat C."/>
            <person name="Kuo A."/>
            <person name="Barry K.W."/>
            <person name="Clum A."/>
            <person name="Dockter R.B."/>
            <person name="Fauchery L."/>
            <person name="Iotti M."/>
            <person name="Kohler A."/>
            <person name="Labutti K."/>
            <person name="Lindquist E.A."/>
            <person name="Lipzen A."/>
            <person name="Ohm R.A."/>
            <person name="Wang M."/>
            <person name="Grigoriev I.V."/>
            <person name="Zambonelli A."/>
            <person name="Martin F.M."/>
        </authorList>
    </citation>
    <scope>NUCLEOTIDE SEQUENCE [LARGE SCALE GENOMIC DNA]</scope>
    <source>
        <strain evidence="2 3">Tbo3840</strain>
    </source>
</reference>
<dbReference type="OrthoDB" id="5289662at2759"/>
<feature type="region of interest" description="Disordered" evidence="1">
    <location>
        <begin position="1"/>
        <end position="79"/>
    </location>
</feature>
<accession>A0A2T6ZJP1</accession>
<dbReference type="AlphaFoldDB" id="A0A2T6ZJP1"/>
<gene>
    <name evidence="2" type="ORF">B9Z19DRAFT_1130880</name>
</gene>
<keyword evidence="3" id="KW-1185">Reference proteome</keyword>